<accession>A0A1F5G2N3</accession>
<evidence type="ECO:0000313" key="2">
    <source>
        <dbReference type="EMBL" id="OGD86130.1"/>
    </source>
</evidence>
<proteinExistence type="predicted"/>
<feature type="transmembrane region" description="Helical" evidence="1">
    <location>
        <begin position="12"/>
        <end position="31"/>
    </location>
</feature>
<sequence>MSKNIYKFNKKNILFILLFIIIGFITLKISINQIAGSGVSFTLFDLFAPISGAFLGSPIGVTAVLIIKLINLLFGGITNIDKASIVRLFPILFAVWYFAFKPKKQNTYQSRLILAIPIFSMLMFNLHPIGRTVWFYSMFWFIPLLVWPLREKSLIAKSLGATFTAHGVGATIWIWLFNLPAAVWISLVPITAMERGIFALGISASYILVNNILAFLTSKKLIPQGIVIDKRFLLKKFVI</sequence>
<keyword evidence="1" id="KW-1133">Transmembrane helix</keyword>
<evidence type="ECO:0000256" key="1">
    <source>
        <dbReference type="SAM" id="Phobius"/>
    </source>
</evidence>
<feature type="transmembrane region" description="Helical" evidence="1">
    <location>
        <begin position="197"/>
        <end position="216"/>
    </location>
</feature>
<dbReference type="AlphaFoldDB" id="A0A1F5G2N3"/>
<dbReference type="EMBL" id="MFAT01000044">
    <property type="protein sequence ID" value="OGD86130.1"/>
    <property type="molecule type" value="Genomic_DNA"/>
</dbReference>
<feature type="transmembrane region" description="Helical" evidence="1">
    <location>
        <begin position="43"/>
        <end position="70"/>
    </location>
</feature>
<comment type="caution">
    <text evidence="2">The sequence shown here is derived from an EMBL/GenBank/DDBJ whole genome shotgun (WGS) entry which is preliminary data.</text>
</comment>
<feature type="transmembrane region" description="Helical" evidence="1">
    <location>
        <begin position="133"/>
        <end position="149"/>
    </location>
</feature>
<evidence type="ECO:0000313" key="3">
    <source>
        <dbReference type="Proteomes" id="UP000176317"/>
    </source>
</evidence>
<reference evidence="2 3" key="1">
    <citation type="journal article" date="2016" name="Nat. Commun.">
        <title>Thousands of microbial genomes shed light on interconnected biogeochemical processes in an aquifer system.</title>
        <authorList>
            <person name="Anantharaman K."/>
            <person name="Brown C.T."/>
            <person name="Hug L.A."/>
            <person name="Sharon I."/>
            <person name="Castelle C.J."/>
            <person name="Probst A.J."/>
            <person name="Thomas B.C."/>
            <person name="Singh A."/>
            <person name="Wilkins M.J."/>
            <person name="Karaoz U."/>
            <person name="Brodie E.L."/>
            <person name="Williams K.H."/>
            <person name="Hubbard S.S."/>
            <person name="Banfield J.F."/>
        </authorList>
    </citation>
    <scope>NUCLEOTIDE SEQUENCE [LARGE SCALE GENOMIC DNA]</scope>
</reference>
<gene>
    <name evidence="2" type="ORF">A2164_03930</name>
</gene>
<protein>
    <recommendedName>
        <fullName evidence="4">ECF transporter S component</fullName>
    </recommendedName>
</protein>
<name>A0A1F5G2N3_9BACT</name>
<keyword evidence="1" id="KW-0472">Membrane</keyword>
<organism evidence="2 3">
    <name type="scientific">Candidatus Curtissbacteria bacterium RBG_13_35_7</name>
    <dbReference type="NCBI Taxonomy" id="1797705"/>
    <lineage>
        <taxon>Bacteria</taxon>
        <taxon>Candidatus Curtissiibacteriota</taxon>
    </lineage>
</organism>
<keyword evidence="1" id="KW-0812">Transmembrane</keyword>
<feature type="transmembrane region" description="Helical" evidence="1">
    <location>
        <begin position="82"/>
        <end position="100"/>
    </location>
</feature>
<evidence type="ECO:0008006" key="4">
    <source>
        <dbReference type="Google" id="ProtNLM"/>
    </source>
</evidence>
<dbReference type="Proteomes" id="UP000176317">
    <property type="component" value="Unassembled WGS sequence"/>
</dbReference>
<feature type="transmembrane region" description="Helical" evidence="1">
    <location>
        <begin position="161"/>
        <end position="185"/>
    </location>
</feature>